<feature type="region of interest" description="Disordered" evidence="7">
    <location>
        <begin position="364"/>
        <end position="384"/>
    </location>
</feature>
<feature type="transmembrane region" description="Helical" evidence="8">
    <location>
        <begin position="965"/>
        <end position="984"/>
    </location>
</feature>
<dbReference type="PROSITE" id="PS00599">
    <property type="entry name" value="AA_TRANSFER_CLASS_2"/>
    <property type="match status" value="1"/>
</dbReference>
<keyword evidence="8" id="KW-0812">Transmembrane</keyword>
<comment type="cofactor">
    <cofactor evidence="1">
        <name>pyridoxal 5'-phosphate</name>
        <dbReference type="ChEBI" id="CHEBI:597326"/>
    </cofactor>
</comment>
<dbReference type="GO" id="GO:0030170">
    <property type="term" value="F:pyridoxal phosphate binding"/>
    <property type="evidence" value="ECO:0007669"/>
    <property type="project" value="InterPro"/>
</dbReference>
<proteinExistence type="inferred from homology"/>
<gene>
    <name evidence="10" type="ORF">O181_047017</name>
</gene>
<protein>
    <recommendedName>
        <fullName evidence="3">serine C-palmitoyltransferase</fullName>
        <ecNumber evidence="3">2.3.1.50</ecNumber>
    </recommendedName>
</protein>
<dbReference type="PANTHER" id="PTHR13693">
    <property type="entry name" value="CLASS II AMINOTRANSFERASE/8-AMINO-7-OXONONANOATE SYNTHASE"/>
    <property type="match status" value="1"/>
</dbReference>
<keyword evidence="5" id="KW-0663">Pyridoxal phosphate</keyword>
<comment type="catalytic activity">
    <reaction evidence="6">
        <text>L-serine + hexadecanoyl-CoA + H(+) = 3-oxosphinganine + CO2 + CoA</text>
        <dbReference type="Rhea" id="RHEA:14761"/>
        <dbReference type="ChEBI" id="CHEBI:15378"/>
        <dbReference type="ChEBI" id="CHEBI:16526"/>
        <dbReference type="ChEBI" id="CHEBI:33384"/>
        <dbReference type="ChEBI" id="CHEBI:57287"/>
        <dbReference type="ChEBI" id="CHEBI:57379"/>
        <dbReference type="ChEBI" id="CHEBI:58299"/>
        <dbReference type="EC" id="2.3.1.50"/>
    </reaction>
</comment>
<keyword evidence="4" id="KW-0808">Transferase</keyword>
<accession>A0A9Q3DX13</accession>
<evidence type="ECO:0000313" key="10">
    <source>
        <dbReference type="EMBL" id="MBW0507302.1"/>
    </source>
</evidence>
<dbReference type="InterPro" id="IPR004839">
    <property type="entry name" value="Aminotransferase_I/II_large"/>
</dbReference>
<dbReference type="GO" id="GO:0046512">
    <property type="term" value="P:sphingosine biosynthetic process"/>
    <property type="evidence" value="ECO:0007669"/>
    <property type="project" value="TreeGrafter"/>
</dbReference>
<comment type="caution">
    <text evidence="10">The sequence shown here is derived from an EMBL/GenBank/DDBJ whole genome shotgun (WGS) entry which is preliminary data.</text>
</comment>
<evidence type="ECO:0000256" key="5">
    <source>
        <dbReference type="ARBA" id="ARBA00022898"/>
    </source>
</evidence>
<dbReference type="InterPro" id="IPR050087">
    <property type="entry name" value="AON_synthase_class-II"/>
</dbReference>
<dbReference type="InterPro" id="IPR001917">
    <property type="entry name" value="Aminotrans_II_pyridoxalP_BS"/>
</dbReference>
<feature type="domain" description="Aminotransferase class I/classII large" evidence="9">
    <location>
        <begin position="642"/>
        <end position="1004"/>
    </location>
</feature>
<dbReference type="Pfam" id="PF00155">
    <property type="entry name" value="Aminotran_1_2"/>
    <property type="match status" value="1"/>
</dbReference>
<dbReference type="InterPro" id="IPR015422">
    <property type="entry name" value="PyrdxlP-dep_Trfase_small"/>
</dbReference>
<keyword evidence="11" id="KW-1185">Reference proteome</keyword>
<dbReference type="GO" id="GO:0016020">
    <property type="term" value="C:membrane"/>
    <property type="evidence" value="ECO:0007669"/>
    <property type="project" value="GOC"/>
</dbReference>
<dbReference type="OrthoDB" id="65434at2759"/>
<sequence>MVIAQTEEVLRWLREGLEGTFMIKWKDGVESLIGMEIKRQEAGFTLTQKQLIESIVATNWDGRRLGNTPLPPKHKVCSLGKDKTIIDQKPFLSIIGSSSYVVNGTWPDISFAVNLLVQHMQAPGRQHWTLLQHLLGYLHHTQDQGLRLFPNDEHITVSSDVSWGGEFSRSTHGYLLMVHGCAVAWSLKRLMTVASSTSHAEYMALSLASQQGMWLKRLIHDVFNTTLNLLLQCDNKSAIRVSNDSGSNKRTRHSDRDFYIVNEMLYKKEATLEWFDKVKDIHLNLGISEKAFHIRKDKLRVPVEAVRKGHAKQCTPAEIALPAGVGLSGLGLVLGDDSFGFGWQIRRLALEVDGRRGMLVLKSPKHRESRGTSHSGTAPPTKRWNFSTVFPPGSIVRSLRRQSTHSFMMILASSHSNSEASEVSSDFDSTSTVSTFSSSASLQSDQPRLSKSSACVPSTGVGWKLGNQQIHPNIYRRHPNLSNSPPHSSVLVSQSPHKAFDSSSALHPSHHDEFGHDDLDDEFLWTSRFQRDTHQYPHEDGNYWSYLTTYWSYLLVFLIGHLRDRFGKIFYSESYQHLKPINGYAALNSDFGSFFTRRVKSRLDDCFSRPVTGTPARTITLIDRTSDDNCSSFKYTGQTTQALNISSYNYLGFAQSHGRCADYVHSVINQCSINISNSPLHLGTTLQLIQTEKLLASFLGVESAMLISQGFATNSTTMPALVSKGALVISDELNHASIRFGTRLSGVMVRTFKHNDLGDLERVLREAISQGQPKKPRSWTKILVIVEGIFSMEGTIIHLPKLLQLRDKYKFYLYIDEAHSIGALGSNGKGVCDYYGIDPARVDVLMGTLTKSFGASGGYIAGKKSLVDHMRNHCHSSVYGEALSPAVLAQIASAIQSIVGTPHISNNLTLNEGQRRLRRLAFNARYLHAGLRKLGFIVTGNRDAPVVPLIVFQPGKMLLFSRLMLQRYSIVVVIVGYPATPLVLGRVRFCVSAAHTKSDLDRILIAADDIGGALGMKLGKLEKRMNVEDVISNAKYLVAN</sequence>
<dbReference type="EC" id="2.3.1.50" evidence="3"/>
<evidence type="ECO:0000313" key="11">
    <source>
        <dbReference type="Proteomes" id="UP000765509"/>
    </source>
</evidence>
<evidence type="ECO:0000256" key="3">
    <source>
        <dbReference type="ARBA" id="ARBA00013220"/>
    </source>
</evidence>
<organism evidence="10 11">
    <name type="scientific">Austropuccinia psidii MF-1</name>
    <dbReference type="NCBI Taxonomy" id="1389203"/>
    <lineage>
        <taxon>Eukaryota</taxon>
        <taxon>Fungi</taxon>
        <taxon>Dikarya</taxon>
        <taxon>Basidiomycota</taxon>
        <taxon>Pucciniomycotina</taxon>
        <taxon>Pucciniomycetes</taxon>
        <taxon>Pucciniales</taxon>
        <taxon>Sphaerophragmiaceae</taxon>
        <taxon>Austropuccinia</taxon>
    </lineage>
</organism>
<dbReference type="GO" id="GO:0017059">
    <property type="term" value="C:serine palmitoyltransferase complex"/>
    <property type="evidence" value="ECO:0007669"/>
    <property type="project" value="TreeGrafter"/>
</dbReference>
<evidence type="ECO:0000256" key="1">
    <source>
        <dbReference type="ARBA" id="ARBA00001933"/>
    </source>
</evidence>
<dbReference type="SUPFAM" id="SSF53383">
    <property type="entry name" value="PLP-dependent transferases"/>
    <property type="match status" value="1"/>
</dbReference>
<dbReference type="AlphaFoldDB" id="A0A9Q3DX13"/>
<feature type="compositionally biased region" description="Polar residues" evidence="7">
    <location>
        <begin position="372"/>
        <end position="384"/>
    </location>
</feature>
<dbReference type="InterPro" id="IPR015424">
    <property type="entry name" value="PyrdxlP-dep_Trfase"/>
</dbReference>
<name>A0A9Q3DX13_9BASI</name>
<dbReference type="Proteomes" id="UP000765509">
    <property type="component" value="Unassembled WGS sequence"/>
</dbReference>
<dbReference type="CDD" id="cd06454">
    <property type="entry name" value="KBL_like"/>
    <property type="match status" value="1"/>
</dbReference>
<dbReference type="Gene3D" id="3.40.640.10">
    <property type="entry name" value="Type I PLP-dependent aspartate aminotransferase-like (Major domain)"/>
    <property type="match status" value="1"/>
</dbReference>
<evidence type="ECO:0000259" key="9">
    <source>
        <dbReference type="Pfam" id="PF00155"/>
    </source>
</evidence>
<keyword evidence="8" id="KW-1133">Transmembrane helix</keyword>
<dbReference type="Gene3D" id="3.90.1150.10">
    <property type="entry name" value="Aspartate Aminotransferase, domain 1"/>
    <property type="match status" value="1"/>
</dbReference>
<comment type="similarity">
    <text evidence="2">Belongs to the class-II pyridoxal-phosphate-dependent aminotransferase family.</text>
</comment>
<dbReference type="InterPro" id="IPR015421">
    <property type="entry name" value="PyrdxlP-dep_Trfase_major"/>
</dbReference>
<evidence type="ECO:0000256" key="8">
    <source>
        <dbReference type="SAM" id="Phobius"/>
    </source>
</evidence>
<dbReference type="PANTHER" id="PTHR13693:SF3">
    <property type="entry name" value="LD36009P"/>
    <property type="match status" value="1"/>
</dbReference>
<evidence type="ECO:0000256" key="2">
    <source>
        <dbReference type="ARBA" id="ARBA00008392"/>
    </source>
</evidence>
<evidence type="ECO:0000256" key="4">
    <source>
        <dbReference type="ARBA" id="ARBA00022679"/>
    </source>
</evidence>
<keyword evidence="8" id="KW-0472">Membrane</keyword>
<dbReference type="EMBL" id="AVOT02019614">
    <property type="protein sequence ID" value="MBW0507302.1"/>
    <property type="molecule type" value="Genomic_DNA"/>
</dbReference>
<dbReference type="GO" id="GO:0004758">
    <property type="term" value="F:serine C-palmitoyltransferase activity"/>
    <property type="evidence" value="ECO:0007669"/>
    <property type="project" value="UniProtKB-EC"/>
</dbReference>
<dbReference type="CDD" id="cd09272">
    <property type="entry name" value="RNase_HI_RT_Ty1"/>
    <property type="match status" value="1"/>
</dbReference>
<reference evidence="10" key="1">
    <citation type="submission" date="2021-03" db="EMBL/GenBank/DDBJ databases">
        <title>Draft genome sequence of rust myrtle Austropuccinia psidii MF-1, a brazilian biotype.</title>
        <authorList>
            <person name="Quecine M.C."/>
            <person name="Pachon D.M.R."/>
            <person name="Bonatelli M.L."/>
            <person name="Correr F.H."/>
            <person name="Franceschini L.M."/>
            <person name="Leite T.F."/>
            <person name="Margarido G.R.A."/>
            <person name="Almeida C.A."/>
            <person name="Ferrarezi J.A."/>
            <person name="Labate C.A."/>
        </authorList>
    </citation>
    <scope>NUCLEOTIDE SEQUENCE</scope>
    <source>
        <strain evidence="10">MF-1</strain>
    </source>
</reference>
<evidence type="ECO:0000256" key="7">
    <source>
        <dbReference type="SAM" id="MobiDB-lite"/>
    </source>
</evidence>
<dbReference type="GO" id="GO:0046513">
    <property type="term" value="P:ceramide biosynthetic process"/>
    <property type="evidence" value="ECO:0007669"/>
    <property type="project" value="TreeGrafter"/>
</dbReference>
<evidence type="ECO:0000256" key="6">
    <source>
        <dbReference type="ARBA" id="ARBA00048528"/>
    </source>
</evidence>